<proteinExistence type="inferred from homology"/>
<dbReference type="SUPFAM" id="SSF51197">
    <property type="entry name" value="Clavaminate synthase-like"/>
    <property type="match status" value="1"/>
</dbReference>
<comment type="caution">
    <text evidence="3">The sequence shown here is derived from an EMBL/GenBank/DDBJ whole genome shotgun (WGS) entry which is preliminary data.</text>
</comment>
<dbReference type="AlphaFoldDB" id="A0AA41BUI5"/>
<protein>
    <submittedName>
        <fullName evidence="3">2OG-Fe(II) oxygenase</fullName>
    </submittedName>
</protein>
<evidence type="ECO:0000313" key="4">
    <source>
        <dbReference type="Proteomes" id="UP000705283"/>
    </source>
</evidence>
<reference evidence="3" key="1">
    <citation type="submission" date="2020-11" db="EMBL/GenBank/DDBJ databases">
        <authorList>
            <person name="Lee S.D."/>
        </authorList>
    </citation>
    <scope>NUCLEOTIDE SEQUENCE</scope>
    <source>
        <strain evidence="3">SAP-2</strain>
    </source>
</reference>
<dbReference type="RefSeq" id="WP_194977527.1">
    <property type="nucleotide sequence ID" value="NZ_JADMKS010000001.1"/>
</dbReference>
<dbReference type="GO" id="GO:0046872">
    <property type="term" value="F:metal ion binding"/>
    <property type="evidence" value="ECO:0007669"/>
    <property type="project" value="UniProtKB-KW"/>
</dbReference>
<dbReference type="PROSITE" id="PS51471">
    <property type="entry name" value="FE2OG_OXY"/>
    <property type="match status" value="1"/>
</dbReference>
<feature type="domain" description="Fe2OG dioxygenase" evidence="2">
    <location>
        <begin position="133"/>
        <end position="241"/>
    </location>
</feature>
<keyword evidence="1" id="KW-0560">Oxidoreductase</keyword>
<keyword evidence="1" id="KW-0408">Iron</keyword>
<accession>A0AA41BUI5</accession>
<organism evidence="3 4">
    <name type="scientific">Rouxiella silvae</name>
    <dbReference type="NCBI Taxonomy" id="1646373"/>
    <lineage>
        <taxon>Bacteria</taxon>
        <taxon>Pseudomonadati</taxon>
        <taxon>Pseudomonadota</taxon>
        <taxon>Gammaproteobacteria</taxon>
        <taxon>Enterobacterales</taxon>
        <taxon>Yersiniaceae</taxon>
        <taxon>Rouxiella</taxon>
    </lineage>
</organism>
<name>A0AA41BUI5_9GAMM</name>
<dbReference type="InterPro" id="IPR005123">
    <property type="entry name" value="Oxoglu/Fe-dep_dioxygenase_dom"/>
</dbReference>
<evidence type="ECO:0000256" key="1">
    <source>
        <dbReference type="RuleBase" id="RU003682"/>
    </source>
</evidence>
<sequence>MQELDTIVNLAANPILDANFLSQCKRTLDEKGALVLHHFLSPPALTAIKLEGDENRHLAYYTSSNHNVYLQKPDVELPPTHPRNRQIVSSKGCITDEEIPQNSALRALYDSADFQAFLCTVLGEKQLYPYADKLSSINLHYASEGQELGWHFDNSSFAITLLIQKPQAGGAFEYVENLRDADAGDMNYAGVEKLLNKETEPKKLGIEAGDLVLFRGRNAIHRVTPTEGDTTRMLVVLAYNSQPDISLSETARMTFYGRI</sequence>
<evidence type="ECO:0000313" key="3">
    <source>
        <dbReference type="EMBL" id="MBF6635100.1"/>
    </source>
</evidence>
<keyword evidence="1" id="KW-0479">Metal-binding</keyword>
<evidence type="ECO:0000259" key="2">
    <source>
        <dbReference type="PROSITE" id="PS51471"/>
    </source>
</evidence>
<dbReference type="Gene3D" id="2.60.120.620">
    <property type="entry name" value="q2cbj1_9rhob like domain"/>
    <property type="match status" value="1"/>
</dbReference>
<gene>
    <name evidence="3" type="ORF">ITX54_00240</name>
</gene>
<dbReference type="Pfam" id="PF23169">
    <property type="entry name" value="HalD"/>
    <property type="match status" value="1"/>
</dbReference>
<comment type="similarity">
    <text evidence="1">Belongs to the iron/ascorbate-dependent oxidoreductase family.</text>
</comment>
<dbReference type="EMBL" id="JADMKS010000001">
    <property type="protein sequence ID" value="MBF6635100.1"/>
    <property type="molecule type" value="Genomic_DNA"/>
</dbReference>
<dbReference type="InterPro" id="IPR056470">
    <property type="entry name" value="BesD/HalB-like"/>
</dbReference>
<reference evidence="3" key="2">
    <citation type="submission" date="2022-09" db="EMBL/GenBank/DDBJ databases">
        <title>Rouxiella aceris sp. nov., isolated from tree sap and emended description of the genus Rhouxiella.</title>
        <authorList>
            <person name="Kim I.S."/>
        </authorList>
    </citation>
    <scope>NUCLEOTIDE SEQUENCE</scope>
    <source>
        <strain evidence="3">SAP-2</strain>
    </source>
</reference>
<dbReference type="Proteomes" id="UP000705283">
    <property type="component" value="Unassembled WGS sequence"/>
</dbReference>
<dbReference type="GO" id="GO:0016491">
    <property type="term" value="F:oxidoreductase activity"/>
    <property type="evidence" value="ECO:0007669"/>
    <property type="project" value="UniProtKB-KW"/>
</dbReference>